<keyword evidence="2" id="KW-0732">Signal</keyword>
<feature type="domain" description="FIMAH" evidence="4">
    <location>
        <begin position="408"/>
        <end position="487"/>
    </location>
</feature>
<dbReference type="Proteomes" id="UP001597502">
    <property type="component" value="Unassembled WGS sequence"/>
</dbReference>
<organism evidence="5 6">
    <name type="scientific">Lentibacillus juripiscarius</name>
    <dbReference type="NCBI Taxonomy" id="257446"/>
    <lineage>
        <taxon>Bacteria</taxon>
        <taxon>Bacillati</taxon>
        <taxon>Bacillota</taxon>
        <taxon>Bacilli</taxon>
        <taxon>Bacillales</taxon>
        <taxon>Bacillaceae</taxon>
        <taxon>Lentibacillus</taxon>
    </lineage>
</organism>
<keyword evidence="6" id="KW-1185">Reference proteome</keyword>
<comment type="caution">
    <text evidence="5">The sequence shown here is derived from an EMBL/GenBank/DDBJ whole genome shotgun (WGS) entry which is preliminary data.</text>
</comment>
<gene>
    <name evidence="5" type="ORF">ACFSUO_05535</name>
</gene>
<dbReference type="InterPro" id="IPR036514">
    <property type="entry name" value="SGNH_hydro_sf"/>
</dbReference>
<proteinExistence type="predicted"/>
<name>A0ABW5V4P6_9BACI</name>
<evidence type="ECO:0000259" key="4">
    <source>
        <dbReference type="Pfam" id="PF22888"/>
    </source>
</evidence>
<feature type="signal peptide" evidence="2">
    <location>
        <begin position="1"/>
        <end position="25"/>
    </location>
</feature>
<dbReference type="Gene3D" id="3.40.50.1110">
    <property type="entry name" value="SGNH hydrolase"/>
    <property type="match status" value="1"/>
</dbReference>
<feature type="compositionally biased region" description="Polar residues" evidence="1">
    <location>
        <begin position="498"/>
        <end position="507"/>
    </location>
</feature>
<evidence type="ECO:0000313" key="6">
    <source>
        <dbReference type="Proteomes" id="UP001597502"/>
    </source>
</evidence>
<protein>
    <submittedName>
        <fullName evidence="5">PepSY domain-containing protein</fullName>
    </submittedName>
</protein>
<feature type="chain" id="PRO_5045262047" evidence="2">
    <location>
        <begin position="26"/>
        <end position="598"/>
    </location>
</feature>
<dbReference type="InterPro" id="IPR025711">
    <property type="entry name" value="PepSY"/>
</dbReference>
<accession>A0ABW5V4P6</accession>
<dbReference type="RefSeq" id="WP_382391902.1">
    <property type="nucleotide sequence ID" value="NZ_JBHUNA010000009.1"/>
</dbReference>
<dbReference type="InterPro" id="IPR001087">
    <property type="entry name" value="GDSL"/>
</dbReference>
<dbReference type="Pfam" id="PF00657">
    <property type="entry name" value="Lipase_GDSL"/>
    <property type="match status" value="1"/>
</dbReference>
<evidence type="ECO:0000259" key="3">
    <source>
        <dbReference type="Pfam" id="PF03413"/>
    </source>
</evidence>
<feature type="domain" description="PepSY" evidence="3">
    <location>
        <begin position="536"/>
        <end position="594"/>
    </location>
</feature>
<dbReference type="Pfam" id="PF22888">
    <property type="entry name" value="FIMAH"/>
    <property type="match status" value="1"/>
</dbReference>
<feature type="region of interest" description="Disordered" evidence="1">
    <location>
        <begin position="498"/>
        <end position="551"/>
    </location>
</feature>
<dbReference type="EMBL" id="JBHUNA010000009">
    <property type="protein sequence ID" value="MFD2760431.1"/>
    <property type="molecule type" value="Genomic_DNA"/>
</dbReference>
<evidence type="ECO:0000256" key="2">
    <source>
        <dbReference type="SAM" id="SignalP"/>
    </source>
</evidence>
<sequence>MNKKILLTLLSTFFFVIMMSPEIMASQSSEGFRPTINPGQPAPGFDPDDPYGMYIKADTEHYWKGRYSNGRVFSEYIANELAGDYDNLVNYAVGGAFTGVLTGTKGTIDARSNWSPWLKGWGGVQQTERFLLDVDGQADPKALYIISVGGNDSYAVEKLGAKRTAELSSDAALKMVQNLVGAGAKYILLPNRFVDKRTNLTSFRDMQNQMVVQKIEDYLALDTTPDDVEVIYGHDQRLHANIEKQGFKKFGYKSMGFYMISDWVPAYGYGLTSKDNSDIYPSNDAEDIYGGYSNYSTDSKYYQPETADWEPNDLYTYDEYHLSNRSQKHLATYLLNSDIKTNDGIFKKVYNGKESDFAKAIENGTIPSKYTKVYTFGESSIDSGRALEVTTNLVKKRDNGEKMPTKISELKTRTKSLVRKGEIEDEQSIHALNSHLIVLKHYRSVGKSQKVVKHLKSFKALLEHQTHNNQISKKAYLVLKSKADVLLSNFNQNAILTRSQNAMQTESEGAEDDENEVDEGEDTEDDENVDPSTVNISKKEAKEAALQKTSGKIVETELEKEDGTAAYEINIKTKNGTFYDVTVNAETGKVTDTEKEDA</sequence>
<reference evidence="6" key="1">
    <citation type="journal article" date="2019" name="Int. J. Syst. Evol. Microbiol.">
        <title>The Global Catalogue of Microorganisms (GCM) 10K type strain sequencing project: providing services to taxonomists for standard genome sequencing and annotation.</title>
        <authorList>
            <consortium name="The Broad Institute Genomics Platform"/>
            <consortium name="The Broad Institute Genome Sequencing Center for Infectious Disease"/>
            <person name="Wu L."/>
            <person name="Ma J."/>
        </authorList>
    </citation>
    <scope>NUCLEOTIDE SEQUENCE [LARGE SCALE GENOMIC DNA]</scope>
    <source>
        <strain evidence="6">TISTR 1535</strain>
    </source>
</reference>
<dbReference type="InterPro" id="IPR054470">
    <property type="entry name" value="FIMAH_dom"/>
</dbReference>
<evidence type="ECO:0000313" key="5">
    <source>
        <dbReference type="EMBL" id="MFD2760431.1"/>
    </source>
</evidence>
<evidence type="ECO:0000256" key="1">
    <source>
        <dbReference type="SAM" id="MobiDB-lite"/>
    </source>
</evidence>
<feature type="compositionally biased region" description="Acidic residues" evidence="1">
    <location>
        <begin position="508"/>
        <end position="529"/>
    </location>
</feature>
<dbReference type="Pfam" id="PF03413">
    <property type="entry name" value="PepSY"/>
    <property type="match status" value="1"/>
</dbReference>
<dbReference type="Gene3D" id="3.10.450.40">
    <property type="match status" value="1"/>
</dbReference>